<evidence type="ECO:0000313" key="6">
    <source>
        <dbReference type="EMBL" id="SDF02581.1"/>
    </source>
</evidence>
<dbReference type="PANTHER" id="PTHR47691">
    <property type="entry name" value="REGULATOR-RELATED"/>
    <property type="match status" value="1"/>
</dbReference>
<feature type="domain" description="OmpR/PhoB-type" evidence="4">
    <location>
        <begin position="19"/>
        <end position="94"/>
    </location>
</feature>
<dbReference type="InterPro" id="IPR058852">
    <property type="entry name" value="HTH_77"/>
</dbReference>
<dbReference type="Gene3D" id="1.25.40.10">
    <property type="entry name" value="Tetratricopeptide repeat domain"/>
    <property type="match status" value="2"/>
</dbReference>
<comment type="similarity">
    <text evidence="1">Belongs to the AfsR/DnrI/RedD regulatory family.</text>
</comment>
<dbReference type="InterPro" id="IPR027417">
    <property type="entry name" value="P-loop_NTPase"/>
</dbReference>
<evidence type="ECO:0000259" key="5">
    <source>
        <dbReference type="SMART" id="SM01043"/>
    </source>
</evidence>
<dbReference type="Pfam" id="PF03704">
    <property type="entry name" value="BTAD"/>
    <property type="match status" value="1"/>
</dbReference>
<keyword evidence="2" id="KW-0238">DNA-binding</keyword>
<dbReference type="InterPro" id="IPR001867">
    <property type="entry name" value="OmpR/PhoB-type_DNA-bd"/>
</dbReference>
<evidence type="ECO:0000256" key="3">
    <source>
        <dbReference type="SAM" id="MobiDB-lite"/>
    </source>
</evidence>
<feature type="compositionally biased region" description="Basic and acidic residues" evidence="3">
    <location>
        <begin position="261"/>
        <end position="271"/>
    </location>
</feature>
<evidence type="ECO:0000256" key="1">
    <source>
        <dbReference type="ARBA" id="ARBA00005820"/>
    </source>
</evidence>
<proteinExistence type="inferred from homology"/>
<dbReference type="SUPFAM" id="SSF52540">
    <property type="entry name" value="P-loop containing nucleoside triphosphate hydrolases"/>
    <property type="match status" value="1"/>
</dbReference>
<gene>
    <name evidence="6" type="ORF">SAMN05216337_104293</name>
</gene>
<name>A0A1G7HQ88_9BRAD</name>
<dbReference type="Proteomes" id="UP000199245">
    <property type="component" value="Unassembled WGS sequence"/>
</dbReference>
<dbReference type="AlphaFoldDB" id="A0A1G7HQ88"/>
<dbReference type="PRINTS" id="PR00364">
    <property type="entry name" value="DISEASERSIST"/>
</dbReference>
<dbReference type="GO" id="GO:0000160">
    <property type="term" value="P:phosphorelay signal transduction system"/>
    <property type="evidence" value="ECO:0007669"/>
    <property type="project" value="InterPro"/>
</dbReference>
<evidence type="ECO:0000313" key="7">
    <source>
        <dbReference type="Proteomes" id="UP000199245"/>
    </source>
</evidence>
<dbReference type="Gene3D" id="3.40.50.300">
    <property type="entry name" value="P-loop containing nucleotide triphosphate hydrolases"/>
    <property type="match status" value="1"/>
</dbReference>
<accession>A0A1G7HQ88</accession>
<protein>
    <submittedName>
        <fullName evidence="6">Predicted ATPase</fullName>
    </submittedName>
</protein>
<sequence>MSKASLALLGSFRLQMDTGEPIPLATKKTTALLAYLALHAGEAQARPKLAALLWGDHNEAQARDSLRQALSLLRRALSRASPGPLIAHEDTIALAPTALEVDATRFEDLIREPRVENLGRAIVLYRGEFLEGFQVSAPEFDNWAAAERQRFRELALEGMAKLLDHHLSVGGIERGIHIATRLLAADPLQERIHRTLMELYARQGRQGAALRQFRSCAELLSRELGIEPDAQTKSLHGHLLREWNRAQPAASMVRSSMPRDPVSETSDHSPDTEGLTRSIPPLPMHANVTPGNLPVQATSFLGRDRDLARAGGILSGARLVTLTGPGGIGKTRLALQLAEKLRDNYPDGTWLVELAAFDDPDATGHAVADVFGITQQAGKTIEQSVANSLAGRSLLLILDNCEHVVDAIAGLAREILSACPRVSLLATSRETLMVDGERTYPVLPLECDEGIEAPAVELFVERARYVEPNFALNGDADTVCEICRRLDGIPLAIELAAARTRAMSPTQIRDRLHERFHLLTGGSRRILKRHQTLRHAVEWSYDLLSPAEQAVLSRASVFAGGFGLEAAERVCSGGDIDAADALHLLDSLVRKSLLSVKRAGKAVRYHQLETIRQFAEERLAMMGETEAVRGRHAQFFAEDAEAHHRVWRSPQQLMAYLWLDQEMDNLRAAFRWASSQGDIDVAARIASRIPGMAVLRVRSEPLNWPTEIVDAARRIGHRRLGALLTYAAIRAWNLGRVQEATQYAEEATALTSNTNFDPPVWAFAVLAMIASRQGNAESVVKFARAGAHHPADRRERQCLATLPFYLAMAGAHEEAMAIADDIVDKVAAAGTPSSHIAALFSKGRAFSKADPPCALDALEKALAHARTSGNRYWEIVVIPAVAELQVRSGDPVKTLQTLPRILEIWGQSAEIGLATLTTATLIMLFERLGNPKVAATLSGALSQMIPSTSFFQELPDTLTHIRHVLGDAAFAEAKRRGAAMTHREVVDFAANQVQHALAVMGASNAECR</sequence>
<dbReference type="PANTHER" id="PTHR47691:SF3">
    <property type="entry name" value="HTH-TYPE TRANSCRIPTIONAL REGULATOR RV0890C-RELATED"/>
    <property type="match status" value="1"/>
</dbReference>
<dbReference type="GO" id="GO:0006355">
    <property type="term" value="P:regulation of DNA-templated transcription"/>
    <property type="evidence" value="ECO:0007669"/>
    <property type="project" value="InterPro"/>
</dbReference>
<dbReference type="InterPro" id="IPR005158">
    <property type="entry name" value="BTAD"/>
</dbReference>
<dbReference type="RefSeq" id="WP_092088471.1">
    <property type="nucleotide sequence ID" value="NZ_FMZW01000042.1"/>
</dbReference>
<feature type="region of interest" description="Disordered" evidence="3">
    <location>
        <begin position="253"/>
        <end position="289"/>
    </location>
</feature>
<reference evidence="6 7" key="1">
    <citation type="submission" date="2016-10" db="EMBL/GenBank/DDBJ databases">
        <authorList>
            <person name="de Groot N.N."/>
        </authorList>
    </citation>
    <scope>NUCLEOTIDE SEQUENCE [LARGE SCALE GENOMIC DNA]</scope>
    <source>
        <strain evidence="6 7">R5</strain>
    </source>
</reference>
<dbReference type="SMART" id="SM01043">
    <property type="entry name" value="BTAD"/>
    <property type="match status" value="1"/>
</dbReference>
<evidence type="ECO:0000256" key="2">
    <source>
        <dbReference type="ARBA" id="ARBA00023125"/>
    </source>
</evidence>
<dbReference type="InterPro" id="IPR036388">
    <property type="entry name" value="WH-like_DNA-bd_sf"/>
</dbReference>
<dbReference type="EMBL" id="FMZW01000042">
    <property type="protein sequence ID" value="SDF02581.1"/>
    <property type="molecule type" value="Genomic_DNA"/>
</dbReference>
<dbReference type="SUPFAM" id="SSF48452">
    <property type="entry name" value="TPR-like"/>
    <property type="match status" value="2"/>
</dbReference>
<organism evidence="6 7">
    <name type="scientific">Bradyrhizobium brasilense</name>
    <dbReference type="NCBI Taxonomy" id="1419277"/>
    <lineage>
        <taxon>Bacteria</taxon>
        <taxon>Pseudomonadati</taxon>
        <taxon>Pseudomonadota</taxon>
        <taxon>Alphaproteobacteria</taxon>
        <taxon>Hyphomicrobiales</taxon>
        <taxon>Nitrobacteraceae</taxon>
        <taxon>Bradyrhizobium</taxon>
    </lineage>
</organism>
<dbReference type="GO" id="GO:0003677">
    <property type="term" value="F:DNA binding"/>
    <property type="evidence" value="ECO:0007669"/>
    <property type="project" value="UniProtKB-KW"/>
</dbReference>
<dbReference type="SMART" id="SM00862">
    <property type="entry name" value="Trans_reg_C"/>
    <property type="match status" value="1"/>
</dbReference>
<evidence type="ECO:0000259" key="4">
    <source>
        <dbReference type="SMART" id="SM00862"/>
    </source>
</evidence>
<dbReference type="Gene3D" id="1.10.10.10">
    <property type="entry name" value="Winged helix-like DNA-binding domain superfamily/Winged helix DNA-binding domain"/>
    <property type="match status" value="1"/>
</dbReference>
<feature type="domain" description="Bacterial transcriptional activator" evidence="5">
    <location>
        <begin position="101"/>
        <end position="240"/>
    </location>
</feature>
<dbReference type="InterPro" id="IPR011990">
    <property type="entry name" value="TPR-like_helical_dom_sf"/>
</dbReference>
<dbReference type="Pfam" id="PF25872">
    <property type="entry name" value="HTH_77"/>
    <property type="match status" value="1"/>
</dbReference>